<evidence type="ECO:0000256" key="1">
    <source>
        <dbReference type="SAM" id="MobiDB-lite"/>
    </source>
</evidence>
<protein>
    <submittedName>
        <fullName evidence="2">Uncharacterized protein</fullName>
    </submittedName>
</protein>
<accession>A0ABP1NY47</accession>
<dbReference type="Proteomes" id="UP001642520">
    <property type="component" value="Unassembled WGS sequence"/>
</dbReference>
<sequence>MAVRLASDTMRTLCAIQSVTKDVNHHSQYPFCKNISQKMCQEGGSRHMSGKLPADYEIPPAEKAKLDQKQQNSISNDSALVHKIHPTDRPLRNDVQERAKCTELDDILAKWNVHKPKK</sequence>
<name>A0ABP1NY47_XYLVO</name>
<dbReference type="EMBL" id="CAXAJV020001294">
    <property type="protein sequence ID" value="CAL7945958.1"/>
    <property type="molecule type" value="Genomic_DNA"/>
</dbReference>
<gene>
    <name evidence="2" type="ORF">XYLVIOL_LOCUS7512</name>
</gene>
<feature type="compositionally biased region" description="Polar residues" evidence="1">
    <location>
        <begin position="69"/>
        <end position="78"/>
    </location>
</feature>
<reference evidence="2 3" key="1">
    <citation type="submission" date="2024-08" db="EMBL/GenBank/DDBJ databases">
        <authorList>
            <person name="Will J Nash"/>
            <person name="Angela Man"/>
            <person name="Seanna McTaggart"/>
            <person name="Kendall Baker"/>
            <person name="Tom Barker"/>
            <person name="Leah Catchpole"/>
            <person name="Alex Durrant"/>
            <person name="Karim Gharbi"/>
            <person name="Naomi Irish"/>
            <person name="Gemy Kaithakottil"/>
            <person name="Debby Ku"/>
            <person name="Aaliyah Providence"/>
            <person name="Felix Shaw"/>
            <person name="David Swarbreck"/>
            <person name="Chris Watkins"/>
            <person name="Ann M. McCartney"/>
            <person name="Giulio Formenti"/>
            <person name="Alice Mouton"/>
            <person name="Noel Vella"/>
            <person name="Bjorn M von Reumont"/>
            <person name="Adriana Vella"/>
            <person name="Wilfried Haerty"/>
        </authorList>
    </citation>
    <scope>NUCLEOTIDE SEQUENCE [LARGE SCALE GENOMIC DNA]</scope>
</reference>
<evidence type="ECO:0000313" key="2">
    <source>
        <dbReference type="EMBL" id="CAL7945958.1"/>
    </source>
</evidence>
<keyword evidence="3" id="KW-1185">Reference proteome</keyword>
<evidence type="ECO:0000313" key="3">
    <source>
        <dbReference type="Proteomes" id="UP001642520"/>
    </source>
</evidence>
<comment type="caution">
    <text evidence="2">The sequence shown here is derived from an EMBL/GenBank/DDBJ whole genome shotgun (WGS) entry which is preliminary data.</text>
</comment>
<organism evidence="2 3">
    <name type="scientific">Xylocopa violacea</name>
    <name type="common">Violet carpenter bee</name>
    <name type="synonym">Apis violacea</name>
    <dbReference type="NCBI Taxonomy" id="135666"/>
    <lineage>
        <taxon>Eukaryota</taxon>
        <taxon>Metazoa</taxon>
        <taxon>Ecdysozoa</taxon>
        <taxon>Arthropoda</taxon>
        <taxon>Hexapoda</taxon>
        <taxon>Insecta</taxon>
        <taxon>Pterygota</taxon>
        <taxon>Neoptera</taxon>
        <taxon>Endopterygota</taxon>
        <taxon>Hymenoptera</taxon>
        <taxon>Apocrita</taxon>
        <taxon>Aculeata</taxon>
        <taxon>Apoidea</taxon>
        <taxon>Anthophila</taxon>
        <taxon>Apidae</taxon>
        <taxon>Xylocopa</taxon>
        <taxon>Xylocopa</taxon>
    </lineage>
</organism>
<feature type="region of interest" description="Disordered" evidence="1">
    <location>
        <begin position="67"/>
        <end position="95"/>
    </location>
</feature>
<proteinExistence type="predicted"/>
<feature type="compositionally biased region" description="Basic and acidic residues" evidence="1">
    <location>
        <begin position="85"/>
        <end position="95"/>
    </location>
</feature>